<dbReference type="GO" id="GO:0008955">
    <property type="term" value="F:peptidoglycan glycosyltransferase activity"/>
    <property type="evidence" value="ECO:0007669"/>
    <property type="project" value="UniProtKB-EC"/>
</dbReference>
<proteinExistence type="inferred from homology"/>
<dbReference type="InterPro" id="IPR001264">
    <property type="entry name" value="Glyco_trans_51"/>
</dbReference>
<evidence type="ECO:0000256" key="13">
    <source>
        <dbReference type="ARBA" id="ARBA00049902"/>
    </source>
</evidence>
<accession>W9GGY3</accession>
<keyword evidence="5" id="KW-0328">Glycosyltransferase</keyword>
<dbReference type="InterPro" id="IPR012338">
    <property type="entry name" value="Beta-lactam/transpept-like"/>
</dbReference>
<dbReference type="InterPro" id="IPR023346">
    <property type="entry name" value="Lysozyme-like_dom_sf"/>
</dbReference>
<sequence length="726" mass="77289">MRAAQLAASKRGKGTGKRKPQRTGWRRWAIPTLKWGSLAFLALLVIGGAGVVWAYNTTSIPQPNDLANAQTSIVYYADGKTEMARFSVTEGNRESVPLSKVPKDVQEAHLAAEDRSFYTNNGISIPGILRAVKTSVTGENQVGGSTITQQYVKNYFLTQDRTISRKAKEILISVKIDSQMSKDQILENYLNTIYYGRGASGIQSAARTYFGKDVSKLSVGEGAVLASMMNAPEMYDPANGAKAQQNLENRYSWVLDGMVSQGWISPTERAKWTKLPKILPRKAASQGSGPTGYITAEVRKELKAQGLSEKDIDQGGLRITTTIDKKAQDAAIKAMKDNLPDKVHGGLVAIKPGDGAVVAMYGGADYAKSQWNTSTQAILQAGSNFKPLAVLAAVRDGISTKTQFDGDSPQKFQDVTINNFGHRSYGKVDIRRMIGRSINTAFVALNEKMGPAKTKQAAIDAGIPANTSGLGTDLTNVLGTSSPHVIDMASAYSTIASQGTRSKPYFVRKVTATTSDFTYEAKPQTKRAFDKDVTADTTDALTYTVKPGGTATKLQGLNRPVAGKTGTSEENRSIWFSGFVPQLAVSIGMYKPDANGNPTTMTDSEGYNLTGGTIPADIFMEFMQPVLQGVEPLPFPARAGVGDSRVQTPTTTQAPTTTVAPTTTEAPTTTQAPTTTTQAPPTTTQAPTTTSPSSTPAPSPTKTKITILPPGPGGGPKPSTTTTKGG</sequence>
<gene>
    <name evidence="17" type="ORF">N864_11230</name>
</gene>
<evidence type="ECO:0000256" key="12">
    <source>
        <dbReference type="ARBA" id="ARBA00034000"/>
    </source>
</evidence>
<keyword evidence="8" id="KW-0133">Cell shape</keyword>
<keyword evidence="9" id="KW-0573">Peptidoglycan synthesis</keyword>
<comment type="catalytic activity">
    <reaction evidence="13">
        <text>[GlcNAc-(1-&gt;4)-Mur2Ac(oyl-L-Ala-gamma-D-Glu-L-Lys-D-Ala-D-Ala)](n)-di-trans,octa-cis-undecaprenyl diphosphate + beta-D-GlcNAc-(1-&gt;4)-Mur2Ac(oyl-L-Ala-gamma-D-Glu-L-Lys-D-Ala-D-Ala)-di-trans,octa-cis-undecaprenyl diphosphate = [GlcNAc-(1-&gt;4)-Mur2Ac(oyl-L-Ala-gamma-D-Glu-L-Lys-D-Ala-D-Ala)](n+1)-di-trans,octa-cis-undecaprenyl diphosphate + di-trans,octa-cis-undecaprenyl diphosphate + H(+)</text>
        <dbReference type="Rhea" id="RHEA:23708"/>
        <dbReference type="Rhea" id="RHEA-COMP:9602"/>
        <dbReference type="Rhea" id="RHEA-COMP:9603"/>
        <dbReference type="ChEBI" id="CHEBI:15378"/>
        <dbReference type="ChEBI" id="CHEBI:58405"/>
        <dbReference type="ChEBI" id="CHEBI:60033"/>
        <dbReference type="ChEBI" id="CHEBI:78435"/>
        <dbReference type="EC" id="2.4.99.28"/>
    </reaction>
</comment>
<keyword evidence="4" id="KW-0645">Protease</keyword>
<dbReference type="InterPro" id="IPR001460">
    <property type="entry name" value="PCN-bd_Tpept"/>
</dbReference>
<evidence type="ECO:0000256" key="2">
    <source>
        <dbReference type="ARBA" id="ARBA00007739"/>
    </source>
</evidence>
<dbReference type="RefSeq" id="WP_240474400.1">
    <property type="nucleotide sequence ID" value="NZ_AWQS01000242.1"/>
</dbReference>
<feature type="compositionally biased region" description="Basic residues" evidence="14">
    <location>
        <begin position="10"/>
        <end position="23"/>
    </location>
</feature>
<dbReference type="GO" id="GO:0009002">
    <property type="term" value="F:serine-type D-Ala-D-Ala carboxypeptidase activity"/>
    <property type="evidence" value="ECO:0007669"/>
    <property type="project" value="UniProtKB-EC"/>
</dbReference>
<evidence type="ECO:0000256" key="3">
    <source>
        <dbReference type="ARBA" id="ARBA00022645"/>
    </source>
</evidence>
<comment type="similarity">
    <text evidence="1">In the C-terminal section; belongs to the transpeptidase family.</text>
</comment>
<feature type="compositionally biased region" description="Low complexity" evidence="14">
    <location>
        <begin position="717"/>
        <end position="726"/>
    </location>
</feature>
<feature type="region of interest" description="Disordered" evidence="14">
    <location>
        <begin position="638"/>
        <end position="726"/>
    </location>
</feature>
<dbReference type="GO" id="GO:0008658">
    <property type="term" value="F:penicillin binding"/>
    <property type="evidence" value="ECO:0007669"/>
    <property type="project" value="InterPro"/>
</dbReference>
<dbReference type="Proteomes" id="UP000019494">
    <property type="component" value="Unassembled WGS sequence"/>
</dbReference>
<protein>
    <submittedName>
        <fullName evidence="17">Penicillin-binding protein</fullName>
    </submittedName>
</protein>
<dbReference type="GO" id="GO:0009252">
    <property type="term" value="P:peptidoglycan biosynthetic process"/>
    <property type="evidence" value="ECO:0007669"/>
    <property type="project" value="UniProtKB-KW"/>
</dbReference>
<evidence type="ECO:0000256" key="5">
    <source>
        <dbReference type="ARBA" id="ARBA00022676"/>
    </source>
</evidence>
<evidence type="ECO:0000256" key="7">
    <source>
        <dbReference type="ARBA" id="ARBA00022801"/>
    </source>
</evidence>
<dbReference type="AlphaFoldDB" id="W9GGY3"/>
<evidence type="ECO:0000256" key="14">
    <source>
        <dbReference type="SAM" id="MobiDB-lite"/>
    </source>
</evidence>
<name>W9GGY3_9MICO</name>
<dbReference type="PANTHER" id="PTHR32282">
    <property type="entry name" value="BINDING PROTEIN TRANSPEPTIDASE, PUTATIVE-RELATED"/>
    <property type="match status" value="1"/>
</dbReference>
<feature type="compositionally biased region" description="Low complexity" evidence="14">
    <location>
        <begin position="648"/>
        <end position="708"/>
    </location>
</feature>
<dbReference type="GO" id="GO:0006508">
    <property type="term" value="P:proteolysis"/>
    <property type="evidence" value="ECO:0007669"/>
    <property type="project" value="UniProtKB-KW"/>
</dbReference>
<keyword evidence="6" id="KW-0808">Transferase</keyword>
<evidence type="ECO:0000256" key="10">
    <source>
        <dbReference type="ARBA" id="ARBA00023268"/>
    </source>
</evidence>
<dbReference type="PATRIC" id="fig|584657.3.peg.3670"/>
<comment type="similarity">
    <text evidence="2">In the N-terminal section; belongs to the glycosyltransferase 51 family.</text>
</comment>
<comment type="caution">
    <text evidence="17">The sequence shown here is derived from an EMBL/GenBank/DDBJ whole genome shotgun (WGS) entry which is preliminary data.</text>
</comment>
<dbReference type="GO" id="GO:0071555">
    <property type="term" value="P:cell wall organization"/>
    <property type="evidence" value="ECO:0007669"/>
    <property type="project" value="UniProtKB-KW"/>
</dbReference>
<dbReference type="GO" id="GO:0008360">
    <property type="term" value="P:regulation of cell shape"/>
    <property type="evidence" value="ECO:0007669"/>
    <property type="project" value="UniProtKB-KW"/>
</dbReference>
<organism evidence="17 18">
    <name type="scientific">Intrasporangium chromatireducens Q5-1</name>
    <dbReference type="NCBI Taxonomy" id="584657"/>
    <lineage>
        <taxon>Bacteria</taxon>
        <taxon>Bacillati</taxon>
        <taxon>Actinomycetota</taxon>
        <taxon>Actinomycetes</taxon>
        <taxon>Micrococcales</taxon>
        <taxon>Intrasporangiaceae</taxon>
        <taxon>Intrasporangium</taxon>
    </lineage>
</organism>
<evidence type="ECO:0000313" key="17">
    <source>
        <dbReference type="EMBL" id="EWT04452.1"/>
    </source>
</evidence>
<evidence type="ECO:0000256" key="8">
    <source>
        <dbReference type="ARBA" id="ARBA00022960"/>
    </source>
</evidence>
<feature type="domain" description="Glycosyl transferase family 51" evidence="16">
    <location>
        <begin position="83"/>
        <end position="258"/>
    </location>
</feature>
<dbReference type="Pfam" id="PF00912">
    <property type="entry name" value="Transgly"/>
    <property type="match status" value="1"/>
</dbReference>
<dbReference type="FunFam" id="1.10.3810.10:FF:000001">
    <property type="entry name" value="Penicillin-binding protein 1A"/>
    <property type="match status" value="1"/>
</dbReference>
<dbReference type="InterPro" id="IPR036950">
    <property type="entry name" value="PBP_transglycosylase"/>
</dbReference>
<dbReference type="Pfam" id="PF00905">
    <property type="entry name" value="Transpeptidase"/>
    <property type="match status" value="1"/>
</dbReference>
<dbReference type="SUPFAM" id="SSF56601">
    <property type="entry name" value="beta-lactamase/transpeptidase-like"/>
    <property type="match status" value="1"/>
</dbReference>
<feature type="domain" description="Penicillin-binding protein transpeptidase" evidence="15">
    <location>
        <begin position="345"/>
        <end position="584"/>
    </location>
</feature>
<evidence type="ECO:0000259" key="15">
    <source>
        <dbReference type="Pfam" id="PF00905"/>
    </source>
</evidence>
<feature type="region of interest" description="Disordered" evidence="14">
    <location>
        <begin position="1"/>
        <end position="23"/>
    </location>
</feature>
<evidence type="ECO:0000256" key="1">
    <source>
        <dbReference type="ARBA" id="ARBA00007090"/>
    </source>
</evidence>
<evidence type="ECO:0000313" key="18">
    <source>
        <dbReference type="Proteomes" id="UP000019494"/>
    </source>
</evidence>
<dbReference type="Gene3D" id="3.40.710.10">
    <property type="entry name" value="DD-peptidase/beta-lactamase superfamily"/>
    <property type="match status" value="1"/>
</dbReference>
<keyword evidence="11" id="KW-0961">Cell wall biogenesis/degradation</keyword>
<evidence type="ECO:0000256" key="4">
    <source>
        <dbReference type="ARBA" id="ARBA00022670"/>
    </source>
</evidence>
<dbReference type="EMBL" id="AWQS01000242">
    <property type="protein sequence ID" value="EWT04452.1"/>
    <property type="molecule type" value="Genomic_DNA"/>
</dbReference>
<dbReference type="InterPro" id="IPR050396">
    <property type="entry name" value="Glycosyltr_51/Transpeptidase"/>
</dbReference>
<evidence type="ECO:0000256" key="11">
    <source>
        <dbReference type="ARBA" id="ARBA00023316"/>
    </source>
</evidence>
<evidence type="ECO:0000256" key="6">
    <source>
        <dbReference type="ARBA" id="ARBA00022679"/>
    </source>
</evidence>
<evidence type="ECO:0000256" key="9">
    <source>
        <dbReference type="ARBA" id="ARBA00022984"/>
    </source>
</evidence>
<keyword evidence="18" id="KW-1185">Reference proteome</keyword>
<keyword evidence="3" id="KW-0121">Carboxypeptidase</keyword>
<dbReference type="PANTHER" id="PTHR32282:SF34">
    <property type="entry name" value="PENICILLIN-BINDING PROTEIN 1A"/>
    <property type="match status" value="1"/>
</dbReference>
<comment type="catalytic activity">
    <reaction evidence="12">
        <text>Preferential cleavage: (Ac)2-L-Lys-D-Ala-|-D-Ala. Also transpeptidation of peptidyl-alanyl moieties that are N-acyl substituents of D-alanine.</text>
        <dbReference type="EC" id="3.4.16.4"/>
    </reaction>
</comment>
<keyword evidence="7" id="KW-0378">Hydrolase</keyword>
<evidence type="ECO:0000259" key="16">
    <source>
        <dbReference type="Pfam" id="PF00912"/>
    </source>
</evidence>
<keyword evidence="10" id="KW-0511">Multifunctional enzyme</keyword>
<dbReference type="Gene3D" id="1.10.3810.10">
    <property type="entry name" value="Biosynthetic peptidoglycan transglycosylase-like"/>
    <property type="match status" value="1"/>
</dbReference>
<reference evidence="18" key="1">
    <citation type="submission" date="2013-08" db="EMBL/GenBank/DDBJ databases">
        <title>Intrasporangium oryzae NRRL B-24470.</title>
        <authorList>
            <person name="Liu H."/>
            <person name="Wang G."/>
        </authorList>
    </citation>
    <scope>NUCLEOTIDE SEQUENCE [LARGE SCALE GENOMIC DNA]</scope>
    <source>
        <strain evidence="18">Q5-1</strain>
    </source>
</reference>
<dbReference type="SUPFAM" id="SSF53955">
    <property type="entry name" value="Lysozyme-like"/>
    <property type="match status" value="1"/>
</dbReference>
<dbReference type="GO" id="GO:0030288">
    <property type="term" value="C:outer membrane-bounded periplasmic space"/>
    <property type="evidence" value="ECO:0007669"/>
    <property type="project" value="TreeGrafter"/>
</dbReference>